<dbReference type="OrthoDB" id="676979at2759"/>
<dbReference type="EMBL" id="MPUH01001163">
    <property type="protein sequence ID" value="OMJ69742.1"/>
    <property type="molecule type" value="Genomic_DNA"/>
</dbReference>
<evidence type="ECO:0000256" key="3">
    <source>
        <dbReference type="SAM" id="SignalP"/>
    </source>
</evidence>
<dbReference type="Gene3D" id="3.80.10.10">
    <property type="entry name" value="Ribonuclease Inhibitor"/>
    <property type="match status" value="1"/>
</dbReference>
<evidence type="ECO:0000256" key="2">
    <source>
        <dbReference type="ARBA" id="ARBA00022737"/>
    </source>
</evidence>
<dbReference type="Proteomes" id="UP000187209">
    <property type="component" value="Unassembled WGS sequence"/>
</dbReference>
<name>A0A1R2AZ13_9CILI</name>
<evidence type="ECO:0000313" key="4">
    <source>
        <dbReference type="EMBL" id="OMJ69742.1"/>
    </source>
</evidence>
<reference evidence="4 5" key="1">
    <citation type="submission" date="2016-11" db="EMBL/GenBank/DDBJ databases">
        <title>The macronuclear genome of Stentor coeruleus: a giant cell with tiny introns.</title>
        <authorList>
            <person name="Slabodnick M."/>
            <person name="Ruby J.G."/>
            <person name="Reiff S.B."/>
            <person name="Swart E.C."/>
            <person name="Gosai S."/>
            <person name="Prabakaran S."/>
            <person name="Witkowska E."/>
            <person name="Larue G.E."/>
            <person name="Fisher S."/>
            <person name="Freeman R.M."/>
            <person name="Gunawardena J."/>
            <person name="Chu W."/>
            <person name="Stover N.A."/>
            <person name="Gregory B.D."/>
            <person name="Nowacki M."/>
            <person name="Derisi J."/>
            <person name="Roy S.W."/>
            <person name="Marshall W.F."/>
            <person name="Sood P."/>
        </authorList>
    </citation>
    <scope>NUCLEOTIDE SEQUENCE [LARGE SCALE GENOMIC DNA]</scope>
    <source>
        <strain evidence="4">WM001</strain>
    </source>
</reference>
<keyword evidence="3" id="KW-0732">Signal</keyword>
<dbReference type="FunFam" id="3.80.10.10:FF:000041">
    <property type="entry name" value="LRR receptor-like serine/threonine-protein kinase ERECTA"/>
    <property type="match status" value="1"/>
</dbReference>
<dbReference type="PANTHER" id="PTHR48010:SF96">
    <property type="entry name" value="OS05G0595800 PROTEIN"/>
    <property type="match status" value="1"/>
</dbReference>
<accession>A0A1R2AZ13</accession>
<keyword evidence="2" id="KW-0677">Repeat</keyword>
<dbReference type="InterPro" id="IPR001611">
    <property type="entry name" value="Leu-rich_rpt"/>
</dbReference>
<protein>
    <recommendedName>
        <fullName evidence="6">Leucine-rich repeat-containing N-terminal plant-type domain-containing protein</fullName>
    </recommendedName>
</protein>
<keyword evidence="1" id="KW-0433">Leucine-rich repeat</keyword>
<sequence length="244" mass="27339">MAVFMIFLKAHLIFAGPMEDLQNSLQVDSWGNPYPCSWPGVYCDWDDEVTSIALSGLTFSGSIIPENIFINLIKLEYFSAVNTLNLNNTFTLPKDLCSANSLIHFEIFNFTLDTFPFQLTQCSKLQVLHLTFCSIVSTLPDFTNLSNLKILELNHNNFTGVIPANLGSLQYLEVVHLFNNKLTGNLPTFVSKVLEVLDVRENLLDGTVNDDLFSKASGLYFGFDGNLLTVPDLCKEIPFCVYVK</sequence>
<dbReference type="InterPro" id="IPR050994">
    <property type="entry name" value="At_inactive_RLKs"/>
</dbReference>
<dbReference type="AlphaFoldDB" id="A0A1R2AZ13"/>
<keyword evidence="5" id="KW-1185">Reference proteome</keyword>
<gene>
    <name evidence="4" type="ORF">SteCoe_32446</name>
</gene>
<organism evidence="4 5">
    <name type="scientific">Stentor coeruleus</name>
    <dbReference type="NCBI Taxonomy" id="5963"/>
    <lineage>
        <taxon>Eukaryota</taxon>
        <taxon>Sar</taxon>
        <taxon>Alveolata</taxon>
        <taxon>Ciliophora</taxon>
        <taxon>Postciliodesmatophora</taxon>
        <taxon>Heterotrichea</taxon>
        <taxon>Heterotrichida</taxon>
        <taxon>Stentoridae</taxon>
        <taxon>Stentor</taxon>
    </lineage>
</organism>
<evidence type="ECO:0008006" key="6">
    <source>
        <dbReference type="Google" id="ProtNLM"/>
    </source>
</evidence>
<dbReference type="PANTHER" id="PTHR48010">
    <property type="entry name" value="OS05G0588300 PROTEIN"/>
    <property type="match status" value="1"/>
</dbReference>
<dbReference type="Pfam" id="PF00560">
    <property type="entry name" value="LRR_1"/>
    <property type="match status" value="1"/>
</dbReference>
<dbReference type="InterPro" id="IPR032675">
    <property type="entry name" value="LRR_dom_sf"/>
</dbReference>
<evidence type="ECO:0000256" key="1">
    <source>
        <dbReference type="ARBA" id="ARBA00022614"/>
    </source>
</evidence>
<feature type="signal peptide" evidence="3">
    <location>
        <begin position="1"/>
        <end position="15"/>
    </location>
</feature>
<evidence type="ECO:0000313" key="5">
    <source>
        <dbReference type="Proteomes" id="UP000187209"/>
    </source>
</evidence>
<comment type="caution">
    <text evidence="4">The sequence shown here is derived from an EMBL/GenBank/DDBJ whole genome shotgun (WGS) entry which is preliminary data.</text>
</comment>
<proteinExistence type="predicted"/>
<feature type="chain" id="PRO_5012412987" description="Leucine-rich repeat-containing N-terminal plant-type domain-containing protein" evidence="3">
    <location>
        <begin position="16"/>
        <end position="244"/>
    </location>
</feature>
<dbReference type="SUPFAM" id="SSF52058">
    <property type="entry name" value="L domain-like"/>
    <property type="match status" value="1"/>
</dbReference>